<evidence type="ECO:0000256" key="1">
    <source>
        <dbReference type="SAM" id="MobiDB-lite"/>
    </source>
</evidence>
<protein>
    <recommendedName>
        <fullName evidence="4">ATPase</fullName>
    </recommendedName>
</protein>
<proteinExistence type="predicted"/>
<feature type="region of interest" description="Disordered" evidence="1">
    <location>
        <begin position="418"/>
        <end position="438"/>
    </location>
</feature>
<dbReference type="RefSeq" id="WP_102392267.1">
    <property type="nucleotide sequence ID" value="NZ_MDAL01000060.1"/>
</dbReference>
<evidence type="ECO:0000313" key="3">
    <source>
        <dbReference type="Proteomes" id="UP000235387"/>
    </source>
</evidence>
<name>A0A2N7L4M5_9GAMM</name>
<accession>A0A2N7L4M5</accession>
<dbReference type="AlphaFoldDB" id="A0A2N7L4M5"/>
<evidence type="ECO:0008006" key="4">
    <source>
        <dbReference type="Google" id="ProtNLM"/>
    </source>
</evidence>
<evidence type="ECO:0000313" key="2">
    <source>
        <dbReference type="EMBL" id="PMN88332.1"/>
    </source>
</evidence>
<reference evidence="3" key="1">
    <citation type="submission" date="2016-07" db="EMBL/GenBank/DDBJ databases">
        <title>Nontailed viruses are major unrecognized killers of bacteria in the ocean.</title>
        <authorList>
            <person name="Kauffman K."/>
            <person name="Hussain F."/>
            <person name="Yang J."/>
            <person name="Arevalo P."/>
            <person name="Brown J."/>
            <person name="Cutler M."/>
            <person name="Kelly L."/>
            <person name="Polz M.F."/>
        </authorList>
    </citation>
    <scope>NUCLEOTIDE SEQUENCE [LARGE SCALE GENOMIC DNA]</scope>
    <source>
        <strain evidence="3">10N.261.45.A10</strain>
    </source>
</reference>
<sequence>MNRFNRPALAVLIIASLSACQSTSEPRQAVSDTNKPAMQENQNTLQVYEKAKSDYSAWFEKVAESKTLVIYSKGTVNTLFDAWDDAVDVYDEFASNPAKTMESYSVFSSGTYADKFNEYIATVSVQYDKLQGLKKTADSLLADSIAEMAYLNEIDAKSVYATKFRSVERDYYKLYSYVEDNEIDDAQVKQAEFLQKAKQLEALVAMKRNIAPLQTEIATLRKQGFKTVAPISYTKTSAALEQAQAVVNLNPRDAEAIGVAVEDVQFEIAHLKHIGQEVKKFKNVDDDKFEPLILELENRLHVIAQTLDDLDLRNTPMQRQADVLADKVAQLNEKANLESAAADASADPQLAALVARLDAVNADLSSKQSKNQVPTAQVTALEMANENNESLIGDLKSIINTIKPDALSPFVDQEVGGLPDTNLTPASSVDPVTPTVSN</sequence>
<dbReference type="Proteomes" id="UP000235387">
    <property type="component" value="Unassembled WGS sequence"/>
</dbReference>
<gene>
    <name evidence="2" type="ORF">BCT23_07900</name>
</gene>
<dbReference type="EMBL" id="MDAL01000060">
    <property type="protein sequence ID" value="PMN88332.1"/>
    <property type="molecule type" value="Genomic_DNA"/>
</dbReference>
<organism evidence="2 3">
    <name type="scientific">Enterovibrio norvegicus</name>
    <dbReference type="NCBI Taxonomy" id="188144"/>
    <lineage>
        <taxon>Bacteria</taxon>
        <taxon>Pseudomonadati</taxon>
        <taxon>Pseudomonadota</taxon>
        <taxon>Gammaproteobacteria</taxon>
        <taxon>Vibrionales</taxon>
        <taxon>Vibrionaceae</taxon>
        <taxon>Enterovibrio</taxon>
    </lineage>
</organism>
<comment type="caution">
    <text evidence="2">The sequence shown here is derived from an EMBL/GenBank/DDBJ whole genome shotgun (WGS) entry which is preliminary data.</text>
</comment>
<dbReference type="PROSITE" id="PS51257">
    <property type="entry name" value="PROKAR_LIPOPROTEIN"/>
    <property type="match status" value="1"/>
</dbReference>